<accession>A0A2S7INN8</accession>
<protein>
    <recommendedName>
        <fullName evidence="1">DUF4394 domain-containing protein</fullName>
    </recommendedName>
</protein>
<keyword evidence="3" id="KW-1185">Reference proteome</keyword>
<feature type="domain" description="DUF4394" evidence="1">
    <location>
        <begin position="288"/>
        <end position="503"/>
    </location>
</feature>
<dbReference type="Proteomes" id="UP000239590">
    <property type="component" value="Unassembled WGS sequence"/>
</dbReference>
<dbReference type="AlphaFoldDB" id="A0A2S7INN8"/>
<comment type="caution">
    <text evidence="2">The sequence shown here is derived from an EMBL/GenBank/DDBJ whole genome shotgun (WGS) entry which is preliminary data.</text>
</comment>
<evidence type="ECO:0000259" key="1">
    <source>
        <dbReference type="Pfam" id="PF14339"/>
    </source>
</evidence>
<evidence type="ECO:0000313" key="2">
    <source>
        <dbReference type="EMBL" id="PQA59342.1"/>
    </source>
</evidence>
<name>A0A2S7INN8_9BACT</name>
<dbReference type="PROSITE" id="PS51257">
    <property type="entry name" value="PROKAR_LIPOPROTEIN"/>
    <property type="match status" value="1"/>
</dbReference>
<dbReference type="RefSeq" id="WP_104710762.1">
    <property type="nucleotide sequence ID" value="NZ_PTRA01000001.1"/>
</dbReference>
<proteinExistence type="predicted"/>
<reference evidence="3" key="1">
    <citation type="submission" date="2018-02" db="EMBL/GenBank/DDBJ databases">
        <title>Genome sequencing of Solimonas sp. HR-BB.</title>
        <authorList>
            <person name="Lee Y."/>
            <person name="Jeon C.O."/>
        </authorList>
    </citation>
    <scope>NUCLEOTIDE SEQUENCE [LARGE SCALE GENOMIC DNA]</scope>
    <source>
        <strain evidence="3">HR-U</strain>
    </source>
</reference>
<dbReference type="Pfam" id="PF14339">
    <property type="entry name" value="DUF4394"/>
    <property type="match status" value="2"/>
</dbReference>
<gene>
    <name evidence="2" type="ORF">C5O19_06735</name>
</gene>
<dbReference type="InterPro" id="IPR011044">
    <property type="entry name" value="Quino_amine_DH_bsu"/>
</dbReference>
<dbReference type="InterPro" id="IPR025507">
    <property type="entry name" value="DUF4394"/>
</dbReference>
<dbReference type="OrthoDB" id="531718at2"/>
<feature type="domain" description="DUF4394" evidence="1">
    <location>
        <begin position="50"/>
        <end position="271"/>
    </location>
</feature>
<evidence type="ECO:0000313" key="3">
    <source>
        <dbReference type="Proteomes" id="UP000239590"/>
    </source>
</evidence>
<sequence>MLHAYKGIRKVGAILTLASLVALQSCTDHRTPPDPLPNQKFFGLTAGNQLLELNVQSPNAPTRTLKIGVPQNERVLAIDFRPATGQLYAVTDASKLYTINLTEGTAAGTATQVGSQPFAPALDGTEVAFDFNPTVDRIRLVTNKGQNLRLHPETGATAAVDGVINGISGAAITAAAYTNSKAGATSTVLYDIDPVTNQLYKQDPPNNGTLVPVGPLGLDVEAVGGFDIAPDNSFTLASVKVEGKWEITQVDVGNGSLKKLGDLSQELLGIALPPQAVAYAVDAASNELLIFNPGDAASVVAKPITGIQANEKILGIDFRPATGQLYALGSTSRVYILNTSSGAAALAAGTGELSVKLDGTDFGFDFNPVADRIRIISNTGQNLRVNPADLVATVDGTLNPGTPTVTASAYTNNYAGTTATTLFNIDTNTDQLTQQVPPNNGTQVAVGATGVDATGANGFDIGGTTGNAWALLRSGGSTSLYKVNLTSGQLTPAIPFNRSVSGFALGLGF</sequence>
<organism evidence="2 3">
    <name type="scientific">Siphonobacter curvatus</name>
    <dbReference type="NCBI Taxonomy" id="2094562"/>
    <lineage>
        <taxon>Bacteria</taxon>
        <taxon>Pseudomonadati</taxon>
        <taxon>Bacteroidota</taxon>
        <taxon>Cytophagia</taxon>
        <taxon>Cytophagales</taxon>
        <taxon>Cytophagaceae</taxon>
        <taxon>Siphonobacter</taxon>
    </lineage>
</organism>
<dbReference type="SUPFAM" id="SSF75011">
    <property type="entry name" value="3-carboxy-cis,cis-mucoante lactonizing enzyme"/>
    <property type="match status" value="1"/>
</dbReference>
<dbReference type="SUPFAM" id="SSF50969">
    <property type="entry name" value="YVTN repeat-like/Quinoprotein amine dehydrogenase"/>
    <property type="match status" value="1"/>
</dbReference>
<dbReference type="EMBL" id="PTRA01000001">
    <property type="protein sequence ID" value="PQA59342.1"/>
    <property type="molecule type" value="Genomic_DNA"/>
</dbReference>